<accession>A0A6A4UXY2</accession>
<feature type="region of interest" description="Disordered" evidence="1">
    <location>
        <begin position="252"/>
        <end position="287"/>
    </location>
</feature>
<evidence type="ECO:0000313" key="2">
    <source>
        <dbReference type="EMBL" id="KAF0287446.1"/>
    </source>
</evidence>
<reference evidence="2 3" key="1">
    <citation type="submission" date="2019-07" db="EMBL/GenBank/DDBJ databases">
        <title>Draft genome assembly of a fouling barnacle, Amphibalanus amphitrite (Darwin, 1854): The first reference genome for Thecostraca.</title>
        <authorList>
            <person name="Kim W."/>
        </authorList>
    </citation>
    <scope>NUCLEOTIDE SEQUENCE [LARGE SCALE GENOMIC DNA]</scope>
    <source>
        <strain evidence="2">SNU_AA5</strain>
        <tissue evidence="2">Soma without cirri and trophi</tissue>
    </source>
</reference>
<proteinExistence type="predicted"/>
<sequence>MLAVPVSGPVVRALRSVQLADQRVRLRDIDCDHVQLNENGKLIDVFTEHFVELQLARHHVRVHDDVRSMDMDSVRVRVRDVDRRRARVTDQESVMDVLTEIVKVSDVVHSSLRAVLGALSWGAHSEEVSFNETKRERVQFGDVCAEPEPVITEPEEEDEEDEVFEKDDERVLFEELEDEEPAYTDCERVTLEPEEADFGRRRQAGRRVHRLGGASVRRAVRPGGRVRAAVSVPQQDPSGAPLVASQSHRYQLAGGRQAGAPAQLEAAAAPSPERLSLRQMIPSGRRS</sequence>
<name>A0A6A4UXY2_AMPAM</name>
<dbReference type="Proteomes" id="UP000440578">
    <property type="component" value="Unassembled WGS sequence"/>
</dbReference>
<feature type="compositionally biased region" description="Low complexity" evidence="1">
    <location>
        <begin position="258"/>
        <end position="272"/>
    </location>
</feature>
<dbReference type="EMBL" id="VIIS01002191">
    <property type="protein sequence ID" value="KAF0287446.1"/>
    <property type="molecule type" value="Genomic_DNA"/>
</dbReference>
<evidence type="ECO:0000313" key="3">
    <source>
        <dbReference type="Proteomes" id="UP000440578"/>
    </source>
</evidence>
<keyword evidence="3" id="KW-1185">Reference proteome</keyword>
<organism evidence="2 3">
    <name type="scientific">Amphibalanus amphitrite</name>
    <name type="common">Striped barnacle</name>
    <name type="synonym">Balanus amphitrite</name>
    <dbReference type="NCBI Taxonomy" id="1232801"/>
    <lineage>
        <taxon>Eukaryota</taxon>
        <taxon>Metazoa</taxon>
        <taxon>Ecdysozoa</taxon>
        <taxon>Arthropoda</taxon>
        <taxon>Crustacea</taxon>
        <taxon>Multicrustacea</taxon>
        <taxon>Cirripedia</taxon>
        <taxon>Thoracica</taxon>
        <taxon>Thoracicalcarea</taxon>
        <taxon>Balanomorpha</taxon>
        <taxon>Balanoidea</taxon>
        <taxon>Balanidae</taxon>
        <taxon>Amphibalaninae</taxon>
        <taxon>Amphibalanus</taxon>
    </lineage>
</organism>
<gene>
    <name evidence="2" type="ORF">FJT64_014140</name>
</gene>
<evidence type="ECO:0000256" key="1">
    <source>
        <dbReference type="SAM" id="MobiDB-lite"/>
    </source>
</evidence>
<dbReference type="AlphaFoldDB" id="A0A6A4UXY2"/>
<comment type="caution">
    <text evidence="2">The sequence shown here is derived from an EMBL/GenBank/DDBJ whole genome shotgun (WGS) entry which is preliminary data.</text>
</comment>
<protein>
    <submittedName>
        <fullName evidence="2">Uncharacterized protein</fullName>
    </submittedName>
</protein>